<dbReference type="eggNOG" id="COG1802">
    <property type="taxonomic scope" value="Bacteria"/>
</dbReference>
<dbReference type="HOGENOM" id="CLU_017584_5_2_9"/>
<dbReference type="Proteomes" id="UP000027142">
    <property type="component" value="Chromosome"/>
</dbReference>
<dbReference type="STRING" id="1246626.BleG1_2899"/>
<dbReference type="InterPro" id="IPR000524">
    <property type="entry name" value="Tscrpt_reg_HTH_GntR"/>
</dbReference>
<dbReference type="SUPFAM" id="SSF48008">
    <property type="entry name" value="GntR ligand-binding domain-like"/>
    <property type="match status" value="1"/>
</dbReference>
<dbReference type="InterPro" id="IPR008920">
    <property type="entry name" value="TF_FadR/GntR_C"/>
</dbReference>
<dbReference type="GO" id="GO:0003677">
    <property type="term" value="F:DNA binding"/>
    <property type="evidence" value="ECO:0007669"/>
    <property type="project" value="UniProtKB-KW"/>
</dbReference>
<gene>
    <name evidence="5" type="ORF">BleG1_2899</name>
</gene>
<dbReference type="SMART" id="SM00895">
    <property type="entry name" value="FCD"/>
    <property type="match status" value="1"/>
</dbReference>
<dbReference type="GO" id="GO:0003700">
    <property type="term" value="F:DNA-binding transcription factor activity"/>
    <property type="evidence" value="ECO:0007669"/>
    <property type="project" value="InterPro"/>
</dbReference>
<dbReference type="Gene3D" id="1.10.10.10">
    <property type="entry name" value="Winged helix-like DNA-binding domain superfamily/Winged helix DNA-binding domain"/>
    <property type="match status" value="1"/>
</dbReference>
<dbReference type="CDD" id="cd07377">
    <property type="entry name" value="WHTH_GntR"/>
    <property type="match status" value="1"/>
</dbReference>
<evidence type="ECO:0000313" key="6">
    <source>
        <dbReference type="Proteomes" id="UP000027142"/>
    </source>
</evidence>
<organism evidence="5 6">
    <name type="scientific">Shouchella lehensis G1</name>
    <dbReference type="NCBI Taxonomy" id="1246626"/>
    <lineage>
        <taxon>Bacteria</taxon>
        <taxon>Bacillati</taxon>
        <taxon>Bacillota</taxon>
        <taxon>Bacilli</taxon>
        <taxon>Bacillales</taxon>
        <taxon>Bacillaceae</taxon>
        <taxon>Shouchella</taxon>
    </lineage>
</organism>
<dbReference type="Pfam" id="PF00392">
    <property type="entry name" value="GntR"/>
    <property type="match status" value="1"/>
</dbReference>
<evidence type="ECO:0000256" key="2">
    <source>
        <dbReference type="ARBA" id="ARBA00023125"/>
    </source>
</evidence>
<dbReference type="SUPFAM" id="SSF46785">
    <property type="entry name" value="Winged helix' DNA-binding domain"/>
    <property type="match status" value="1"/>
</dbReference>
<keyword evidence="2" id="KW-0238">DNA-binding</keyword>
<dbReference type="RefSeq" id="WP_038482327.1">
    <property type="nucleotide sequence ID" value="NZ_CP003923.1"/>
</dbReference>
<dbReference type="PROSITE" id="PS50949">
    <property type="entry name" value="HTH_GNTR"/>
    <property type="match status" value="1"/>
</dbReference>
<dbReference type="KEGG" id="ble:BleG1_2899"/>
<feature type="domain" description="HTH gntR-type" evidence="4">
    <location>
        <begin position="12"/>
        <end position="79"/>
    </location>
</feature>
<keyword evidence="3" id="KW-0804">Transcription</keyword>
<proteinExistence type="predicted"/>
<dbReference type="PATRIC" id="fig|1246626.3.peg.2887"/>
<keyword evidence="6" id="KW-1185">Reference proteome</keyword>
<dbReference type="PANTHER" id="PTHR43537">
    <property type="entry name" value="TRANSCRIPTIONAL REGULATOR, GNTR FAMILY"/>
    <property type="match status" value="1"/>
</dbReference>
<dbReference type="InterPro" id="IPR036388">
    <property type="entry name" value="WH-like_DNA-bd_sf"/>
</dbReference>
<reference evidence="5 6" key="1">
    <citation type="journal article" date="2014" name="Gene">
        <title>A comparative genomic analysis of the alkalitolerant soil bacterium Bacillus lehensis G1.</title>
        <authorList>
            <person name="Noor Y.M."/>
            <person name="Samsulrizal N.H."/>
            <person name="Jema'on N.A."/>
            <person name="Low K.O."/>
            <person name="Ramli A.N."/>
            <person name="Alias N.I."/>
            <person name="Damis S.I."/>
            <person name="Fuzi S.F."/>
            <person name="Isa M.N."/>
            <person name="Murad A.M."/>
            <person name="Raih M.F."/>
            <person name="Bakar F.D."/>
            <person name="Najimudin N."/>
            <person name="Mahadi N.M."/>
            <person name="Illias R.M."/>
        </authorList>
    </citation>
    <scope>NUCLEOTIDE SEQUENCE [LARGE SCALE GENOMIC DNA]</scope>
    <source>
        <strain evidence="5 6">G1</strain>
    </source>
</reference>
<dbReference type="PANTHER" id="PTHR43537:SF6">
    <property type="entry name" value="HTH-TYPE TRANSCRIPTIONAL REPRESSOR RSPR"/>
    <property type="match status" value="1"/>
</dbReference>
<evidence type="ECO:0000313" key="5">
    <source>
        <dbReference type="EMBL" id="AIC95463.1"/>
    </source>
</evidence>
<protein>
    <submittedName>
        <fullName evidence="5">HTH-type transcriptional regulator</fullName>
    </submittedName>
</protein>
<evidence type="ECO:0000259" key="4">
    <source>
        <dbReference type="PROSITE" id="PS50949"/>
    </source>
</evidence>
<evidence type="ECO:0000256" key="3">
    <source>
        <dbReference type="ARBA" id="ARBA00023163"/>
    </source>
</evidence>
<dbReference type="AlphaFoldDB" id="A0A060M4J4"/>
<name>A0A060M4J4_9BACI</name>
<sequence length="227" mass="27051">MTHIRIDLEVKGSTRDFAYHYLKERIIDWDLKPGTKISEKEVAEEISVSRTPVREAFLQLAQEELLIIIPQKGTIVSKVDLDLVEEGRFVREQIEKAIVREVCTTIDDSQLFKLESNLMMQELCLKKGSHNQFFQLDEAFHELLFEVCNKKRTWNHIRKMNSHFDRLRMLRLVKIHDFKVILGQHKDIYQCIVEQKPDQAEVIMEKHMKLVFIESKELKMKNPEYFY</sequence>
<dbReference type="Gene3D" id="1.20.120.530">
    <property type="entry name" value="GntR ligand-binding domain-like"/>
    <property type="match status" value="1"/>
</dbReference>
<keyword evidence="1" id="KW-0805">Transcription regulation</keyword>
<dbReference type="InterPro" id="IPR036390">
    <property type="entry name" value="WH_DNA-bd_sf"/>
</dbReference>
<dbReference type="Pfam" id="PF07729">
    <property type="entry name" value="FCD"/>
    <property type="match status" value="1"/>
</dbReference>
<evidence type="ECO:0000256" key="1">
    <source>
        <dbReference type="ARBA" id="ARBA00023015"/>
    </source>
</evidence>
<accession>A0A060M4J4</accession>
<dbReference type="SMART" id="SM00345">
    <property type="entry name" value="HTH_GNTR"/>
    <property type="match status" value="1"/>
</dbReference>
<dbReference type="InterPro" id="IPR011711">
    <property type="entry name" value="GntR_C"/>
</dbReference>
<dbReference type="EMBL" id="CP003923">
    <property type="protein sequence ID" value="AIC95463.1"/>
    <property type="molecule type" value="Genomic_DNA"/>
</dbReference>